<dbReference type="KEGG" id="lic:LIC_12493"/>
<keyword evidence="2" id="KW-0449">Lipoprotein</keyword>
<dbReference type="Pfam" id="PF11810">
    <property type="entry name" value="DUF3332"/>
    <property type="match status" value="1"/>
</dbReference>
<feature type="transmembrane region" description="Helical" evidence="1">
    <location>
        <begin position="29"/>
        <end position="53"/>
    </location>
</feature>
<evidence type="ECO:0000313" key="2">
    <source>
        <dbReference type="EMBL" id="AAS71058.1"/>
    </source>
</evidence>
<name>Q72PH8_LEPIC</name>
<organism evidence="2 3">
    <name type="scientific">Leptospira interrogans serogroup Icterohaemorrhagiae serovar copenhageni (strain Fiocruz L1-130)</name>
    <dbReference type="NCBI Taxonomy" id="267671"/>
    <lineage>
        <taxon>Bacteria</taxon>
        <taxon>Pseudomonadati</taxon>
        <taxon>Spirochaetota</taxon>
        <taxon>Spirochaetia</taxon>
        <taxon>Leptospirales</taxon>
        <taxon>Leptospiraceae</taxon>
        <taxon>Leptospira</taxon>
    </lineage>
</organism>
<gene>
    <name evidence="2" type="ordered locus">LIC_12493</name>
</gene>
<dbReference type="HOGENOM" id="CLU_1359008_0_0_12"/>
<proteinExistence type="predicted"/>
<dbReference type="EMBL" id="AE016823">
    <property type="protein sequence ID" value="AAS71058.1"/>
    <property type="molecule type" value="Genomic_DNA"/>
</dbReference>
<feature type="transmembrane region" description="Helical" evidence="1">
    <location>
        <begin position="73"/>
        <end position="98"/>
    </location>
</feature>
<accession>Q72PH8</accession>
<dbReference type="AlphaFoldDB" id="Q72PH8"/>
<evidence type="ECO:0000313" key="3">
    <source>
        <dbReference type="Proteomes" id="UP000007037"/>
    </source>
</evidence>
<evidence type="ECO:0000256" key="1">
    <source>
        <dbReference type="SAM" id="Phobius"/>
    </source>
</evidence>
<keyword evidence="1" id="KW-1133">Transmembrane helix</keyword>
<keyword evidence="1" id="KW-0812">Transmembrane</keyword>
<sequence length="221" mass="25241">MHNFKEKIQFSKIRSRSCPFMQQNKFRKAIVAILMPMILVVSFGNCFGKFAIVKKVYEVNDGFNIGSGLLAKFIKTLVMYFPFSILYFVGFFFDLILFNLIEFWSGNNPVGYNEYDENGKYVKAYEENGEKLLLSYSDFGKRLDIQFAKEGNSQNLIVFRAEPGKFFVEKDGKLEEIVVSSETVGSKTILKMAEQGKLKSTKVVDTKTLNDLEAKLVSESL</sequence>
<dbReference type="Proteomes" id="UP000007037">
    <property type="component" value="Chromosome I"/>
</dbReference>
<reference evidence="2 3" key="1">
    <citation type="journal article" date="2004" name="J. Bacteriol.">
        <title>Comparative genomics of two Leptospira interrogans serovars reveals novel insights into physiology and pathogenesis.</title>
        <authorList>
            <person name="Nascimento A.L."/>
            <person name="Ko A.I."/>
            <person name="Martins E.A."/>
            <person name="Monteiro-Vitorello C.B."/>
            <person name="Ho P.L."/>
            <person name="Haake D.A."/>
            <person name="Verjovski-Almeida S."/>
            <person name="Hartskeerl R.A."/>
            <person name="Marques M.V."/>
            <person name="Oliveira M.C."/>
            <person name="Menck C.F."/>
            <person name="Leite L.C."/>
            <person name="Carrer H."/>
            <person name="Coutinho L.L."/>
            <person name="Degrave W.M."/>
            <person name="Dellagostin O.A."/>
            <person name="El-Dorry H."/>
            <person name="Ferro E.S."/>
            <person name="Ferro M.I."/>
            <person name="Furlan L.R."/>
            <person name="Gamberini M."/>
            <person name="Giglioti E.A."/>
            <person name="Goes-Neto A."/>
            <person name="Goldman G.H."/>
            <person name="Goldman M.H."/>
            <person name="Harakava R."/>
            <person name="Jeronimo S.M."/>
            <person name="Junqueira-De-Azevedo I.L."/>
            <person name="Kimura E.T."/>
            <person name="Kuramae E.E."/>
            <person name="Lemos E.G."/>
            <person name="Lemos M.V."/>
            <person name="Marino C.L."/>
            <person name="Nunes L.R."/>
            <person name="De Oliveira R.C."/>
            <person name="Pereira G.G."/>
            <person name="Reis M.S."/>
            <person name="Schriefer A."/>
            <person name="Siqueira W.J."/>
            <person name="Sommer P."/>
            <person name="Tsai S.M."/>
            <person name="Simpson A.J."/>
            <person name="Ferro J.A."/>
            <person name="Camargo L.E."/>
            <person name="Kitajima J.P."/>
            <person name="Setubal J.C."/>
            <person name="Van Sluys M.A."/>
        </authorList>
    </citation>
    <scope>NUCLEOTIDE SEQUENCE [LARGE SCALE GENOMIC DNA]</scope>
    <source>
        <strain evidence="2 3">Fiocruz L1-130</strain>
    </source>
</reference>
<dbReference type="InterPro" id="IPR021768">
    <property type="entry name" value="DUF3332"/>
</dbReference>
<keyword evidence="1" id="KW-0472">Membrane</keyword>
<protein>
    <submittedName>
        <fullName evidence="2">Putative lipoprotein</fullName>
    </submittedName>
</protein>